<evidence type="ECO:0000259" key="1">
    <source>
        <dbReference type="Pfam" id="PF09414"/>
    </source>
</evidence>
<dbReference type="InterPro" id="IPR040609">
    <property type="entry name" value="Rnl2_C"/>
</dbReference>
<dbReference type="InterPro" id="IPR041948">
    <property type="entry name" value="Rnl1/2_C_sf"/>
</dbReference>
<evidence type="ECO:0000313" key="4">
    <source>
        <dbReference type="Proteomes" id="UP000316999"/>
    </source>
</evidence>
<dbReference type="Gene3D" id="3.30.1490.70">
    <property type="match status" value="1"/>
</dbReference>
<protein>
    <submittedName>
        <fullName evidence="3">Putative RNA ligase 2</fullName>
    </submittedName>
</protein>
<name>A0A514A0E0_9CAUD</name>
<evidence type="ECO:0000259" key="2">
    <source>
        <dbReference type="Pfam" id="PF18043"/>
    </source>
</evidence>
<dbReference type="GO" id="GO:0016874">
    <property type="term" value="F:ligase activity"/>
    <property type="evidence" value="ECO:0007669"/>
    <property type="project" value="UniProtKB-KW"/>
</dbReference>
<dbReference type="Pfam" id="PF09414">
    <property type="entry name" value="RNA_ligase"/>
    <property type="match status" value="1"/>
</dbReference>
<reference evidence="3 4" key="1">
    <citation type="submission" date="2019-04" db="EMBL/GenBank/DDBJ databases">
        <title>Novel bacteriophages capable of disrupting biofilms from clinical strains of Aeromonas hydrophila with intrinsic antibiotic resistance.</title>
        <authorList>
            <person name="Kabwe M."/>
            <person name="Brown T.L."/>
            <person name="Speirs L."/>
            <person name="Ku H."/>
            <person name="Leach M."/>
            <person name="Chan H.T."/>
            <person name="Petrovski S."/>
            <person name="Lock P."/>
            <person name="Tucci J."/>
        </authorList>
    </citation>
    <scope>NUCLEOTIDE SEQUENCE [LARGE SCALE GENOMIC DNA]</scope>
</reference>
<sequence>MKVPFTRFQSLLNENPKNCLPTLKEHGDKWCVVTEKIHGSNLSLYFTNEGIRFASRNQVLPEDTNFMNLSRFFTPEKMDNLHKEVQNFLDLGGFETLVIRGEIFGGHDAAGVKPVQTAIRYDGDIQFRVFAVECDGEHLYWPGVIAVSNDLELPLVPVIAEGPLSEMYQLEVEVPSVLCSNKDIQEGFCFRVENEVEGEAPIILKRRSEKFAEVKNTKAITEKTLDPAVLNLIGKIGDYITPQRLSNVNSHFGFDSMRNFGQLHAAFIEDVKKDSMNELGLDEDAWKVVRKEVGFRAVPLIKELLSG</sequence>
<dbReference type="SUPFAM" id="SSF56091">
    <property type="entry name" value="DNA ligase/mRNA capping enzyme, catalytic domain"/>
    <property type="match status" value="1"/>
</dbReference>
<dbReference type="InterPro" id="IPR021122">
    <property type="entry name" value="RNA_ligase_dom_REL/Rnl2"/>
</dbReference>
<dbReference type="EMBL" id="MK838114">
    <property type="protein sequence ID" value="QDH46739.1"/>
    <property type="molecule type" value="Genomic_DNA"/>
</dbReference>
<dbReference type="Proteomes" id="UP000316999">
    <property type="component" value="Segment"/>
</dbReference>
<accession>A0A514A0E0</accession>
<dbReference type="Gene3D" id="1.10.10.1810">
    <property type="entry name" value="RNA ligase"/>
    <property type="match status" value="1"/>
</dbReference>
<feature type="domain" description="RNA ligase" evidence="1">
    <location>
        <begin position="32"/>
        <end position="196"/>
    </location>
</feature>
<gene>
    <name evidence="3" type="ORF">LAh8_11</name>
</gene>
<feature type="domain" description="RNA ligase 2 C-terminal" evidence="2">
    <location>
        <begin position="231"/>
        <end position="293"/>
    </location>
</feature>
<keyword evidence="4" id="KW-1185">Reference proteome</keyword>
<evidence type="ECO:0000313" key="3">
    <source>
        <dbReference type="EMBL" id="QDH46739.1"/>
    </source>
</evidence>
<keyword evidence="3" id="KW-0436">Ligase</keyword>
<organism evidence="3 4">
    <name type="scientific">Aeromonas phage LAh_8</name>
    <dbReference type="NCBI Taxonomy" id="2591032"/>
    <lineage>
        <taxon>Viruses</taxon>
        <taxon>Duplodnaviria</taxon>
        <taxon>Heunggongvirae</taxon>
        <taxon>Uroviricota</taxon>
        <taxon>Caudoviricetes</taxon>
        <taxon>Grimontviridae</taxon>
        <taxon>Lahexavirus</taxon>
        <taxon>Lahexavirus LAh8</taxon>
    </lineage>
</organism>
<dbReference type="Gene3D" id="3.30.470.30">
    <property type="entry name" value="DNA ligase/mRNA capping enzyme"/>
    <property type="match status" value="1"/>
</dbReference>
<proteinExistence type="predicted"/>
<dbReference type="Pfam" id="PF18043">
    <property type="entry name" value="T4_Rnl2_C"/>
    <property type="match status" value="1"/>
</dbReference>